<dbReference type="GO" id="GO:0000976">
    <property type="term" value="F:transcription cis-regulatory region binding"/>
    <property type="evidence" value="ECO:0007669"/>
    <property type="project" value="TreeGrafter"/>
</dbReference>
<dbReference type="HOGENOM" id="CLU_069356_12_8_6"/>
<dbReference type="RefSeq" id="WP_012969785.1">
    <property type="nucleotide sequence ID" value="NC_013851.1"/>
</dbReference>
<protein>
    <submittedName>
        <fullName evidence="6">Transcriptional regulator, TetR family</fullName>
    </submittedName>
</protein>
<dbReference type="InterPro" id="IPR001647">
    <property type="entry name" value="HTH_TetR"/>
</dbReference>
<evidence type="ECO:0000256" key="3">
    <source>
        <dbReference type="ARBA" id="ARBA00023163"/>
    </source>
</evidence>
<dbReference type="InterPro" id="IPR050109">
    <property type="entry name" value="HTH-type_TetR-like_transc_reg"/>
</dbReference>
<keyword evidence="1" id="KW-0805">Transcription regulation</keyword>
<feature type="domain" description="HTH tetR-type" evidence="5">
    <location>
        <begin position="1"/>
        <end position="61"/>
    </location>
</feature>
<accession>D3RNZ9</accession>
<sequence length="198" mass="21869">MDTRHNILTAAAVLFARNGYDKVSMRDIAGAVGIRAPALYNHFPDKEHLYLESIAHVLQGKAEALARAIAGAAPAWTRLERYVACLARIFTEDPDALRLIQREVLNGDDARLRTLTDQVFQTPFQDMLDLIQELGPGRDAHLLAISVMALVLDHIELACLRPLLPGYRPEHDDPEVLARHVCTLLRAGLVDAAPSAPR</sequence>
<dbReference type="STRING" id="572477.Alvin_0559"/>
<dbReference type="PANTHER" id="PTHR30055">
    <property type="entry name" value="HTH-TYPE TRANSCRIPTIONAL REGULATOR RUTR"/>
    <property type="match status" value="1"/>
</dbReference>
<dbReference type="eggNOG" id="COG1309">
    <property type="taxonomic scope" value="Bacteria"/>
</dbReference>
<feature type="DNA-binding region" description="H-T-H motif" evidence="4">
    <location>
        <begin position="24"/>
        <end position="43"/>
    </location>
</feature>
<dbReference type="Gene3D" id="1.10.357.10">
    <property type="entry name" value="Tetracycline Repressor, domain 2"/>
    <property type="match status" value="1"/>
</dbReference>
<keyword evidence="3" id="KW-0804">Transcription</keyword>
<dbReference type="InterPro" id="IPR036271">
    <property type="entry name" value="Tet_transcr_reg_TetR-rel_C_sf"/>
</dbReference>
<name>D3RNZ9_ALLVD</name>
<dbReference type="SUPFAM" id="SSF46689">
    <property type="entry name" value="Homeodomain-like"/>
    <property type="match status" value="1"/>
</dbReference>
<dbReference type="KEGG" id="alv:Alvin_0559"/>
<dbReference type="PROSITE" id="PS50977">
    <property type="entry name" value="HTH_TETR_2"/>
    <property type="match status" value="1"/>
</dbReference>
<keyword evidence="2 4" id="KW-0238">DNA-binding</keyword>
<dbReference type="PRINTS" id="PR00455">
    <property type="entry name" value="HTHTETR"/>
</dbReference>
<dbReference type="AlphaFoldDB" id="D3RNZ9"/>
<dbReference type="GO" id="GO:0003700">
    <property type="term" value="F:DNA-binding transcription factor activity"/>
    <property type="evidence" value="ECO:0007669"/>
    <property type="project" value="TreeGrafter"/>
</dbReference>
<dbReference type="InterPro" id="IPR009057">
    <property type="entry name" value="Homeodomain-like_sf"/>
</dbReference>
<dbReference type="SUPFAM" id="SSF48498">
    <property type="entry name" value="Tetracyclin repressor-like, C-terminal domain"/>
    <property type="match status" value="1"/>
</dbReference>
<evidence type="ECO:0000313" key="6">
    <source>
        <dbReference type="EMBL" id="ADC61509.1"/>
    </source>
</evidence>
<gene>
    <name evidence="6" type="ordered locus">Alvin_0559</name>
</gene>
<evidence type="ECO:0000256" key="4">
    <source>
        <dbReference type="PROSITE-ProRule" id="PRU00335"/>
    </source>
</evidence>
<evidence type="ECO:0000256" key="2">
    <source>
        <dbReference type="ARBA" id="ARBA00023125"/>
    </source>
</evidence>
<evidence type="ECO:0000256" key="1">
    <source>
        <dbReference type="ARBA" id="ARBA00023015"/>
    </source>
</evidence>
<proteinExistence type="predicted"/>
<evidence type="ECO:0000259" key="5">
    <source>
        <dbReference type="PROSITE" id="PS50977"/>
    </source>
</evidence>
<dbReference type="PANTHER" id="PTHR30055:SF234">
    <property type="entry name" value="HTH-TYPE TRANSCRIPTIONAL REGULATOR BETI"/>
    <property type="match status" value="1"/>
</dbReference>
<reference evidence="6 7" key="1">
    <citation type="journal article" date="2011" name="Stand. Genomic Sci.">
        <title>Complete genome sequence of Allochromatium vinosum DSM 180(T).</title>
        <authorList>
            <person name="Weissgerber T."/>
            <person name="Zigann R."/>
            <person name="Bruce D."/>
            <person name="Chang Y.J."/>
            <person name="Detter J.C."/>
            <person name="Han C."/>
            <person name="Hauser L."/>
            <person name="Jeffries C.D."/>
            <person name="Land M."/>
            <person name="Munk A.C."/>
            <person name="Tapia R."/>
            <person name="Dahl C."/>
        </authorList>
    </citation>
    <scope>NUCLEOTIDE SEQUENCE [LARGE SCALE GENOMIC DNA]</scope>
    <source>
        <strain evidence="7">ATCC 17899 / DSM 180 / NBRC 103801 / NCIMB 10441 / D</strain>
    </source>
</reference>
<evidence type="ECO:0000313" key="7">
    <source>
        <dbReference type="Proteomes" id="UP000001441"/>
    </source>
</evidence>
<dbReference type="Pfam" id="PF00440">
    <property type="entry name" value="TetR_N"/>
    <property type="match status" value="1"/>
</dbReference>
<organism evidence="6 7">
    <name type="scientific">Allochromatium vinosum (strain ATCC 17899 / DSM 180 / NBRC 103801 / NCIMB 10441 / D)</name>
    <name type="common">Chromatium vinosum</name>
    <dbReference type="NCBI Taxonomy" id="572477"/>
    <lineage>
        <taxon>Bacteria</taxon>
        <taxon>Pseudomonadati</taxon>
        <taxon>Pseudomonadota</taxon>
        <taxon>Gammaproteobacteria</taxon>
        <taxon>Chromatiales</taxon>
        <taxon>Chromatiaceae</taxon>
        <taxon>Allochromatium</taxon>
    </lineage>
</organism>
<dbReference type="Proteomes" id="UP000001441">
    <property type="component" value="Chromosome"/>
</dbReference>
<keyword evidence="7" id="KW-1185">Reference proteome</keyword>
<dbReference type="OrthoDB" id="5816932at2"/>
<dbReference type="EMBL" id="CP001896">
    <property type="protein sequence ID" value="ADC61509.1"/>
    <property type="molecule type" value="Genomic_DNA"/>
</dbReference>